<dbReference type="AlphaFoldDB" id="A0A0T9NBP2"/>
<organism evidence="1 2">
    <name type="scientific">Yersinia thracica</name>
    <dbReference type="NCBI Taxonomy" id="2890319"/>
    <lineage>
        <taxon>Bacteria</taxon>
        <taxon>Pseudomonadati</taxon>
        <taxon>Pseudomonadota</taxon>
        <taxon>Gammaproteobacteria</taxon>
        <taxon>Enterobacterales</taxon>
        <taxon>Yersiniaceae</taxon>
        <taxon>Yersinia</taxon>
    </lineage>
</organism>
<gene>
    <name evidence="1" type="ORF">ERS008472_00126</name>
</gene>
<dbReference type="Proteomes" id="UP000041882">
    <property type="component" value="Unassembled WGS sequence"/>
</dbReference>
<sequence length="52" mass="5900">MLFTHQGNLPVLSFLILSVSVMRDKFNHVSLINSSEYQAAAWCLFDLTITNI</sequence>
<accession>A0A0T9NBP2</accession>
<evidence type="ECO:0000313" key="1">
    <source>
        <dbReference type="EMBL" id="CNG97334.1"/>
    </source>
</evidence>
<evidence type="ECO:0000313" key="2">
    <source>
        <dbReference type="Proteomes" id="UP000041882"/>
    </source>
</evidence>
<protein>
    <submittedName>
        <fullName evidence="1">Uncharacterized protein</fullName>
    </submittedName>
</protein>
<proteinExistence type="predicted"/>
<keyword evidence="2" id="KW-1185">Reference proteome</keyword>
<reference evidence="2" key="1">
    <citation type="submission" date="2015-03" db="EMBL/GenBank/DDBJ databases">
        <authorList>
            <consortium name="Pathogen Informatics"/>
            <person name="Murphy D."/>
        </authorList>
    </citation>
    <scope>NUCLEOTIDE SEQUENCE [LARGE SCALE GENOMIC DNA]</scope>
    <source>
        <strain evidence="2">IP6945</strain>
    </source>
</reference>
<dbReference type="EMBL" id="CQAW01000001">
    <property type="protein sequence ID" value="CNG97334.1"/>
    <property type="molecule type" value="Genomic_DNA"/>
</dbReference>
<name>A0A0T9NBP2_9GAMM</name>